<evidence type="ECO:0000313" key="2">
    <source>
        <dbReference type="EMBL" id="TKI08512.1"/>
    </source>
</evidence>
<keyword evidence="3" id="KW-1185">Reference proteome</keyword>
<feature type="transmembrane region" description="Helical" evidence="1">
    <location>
        <begin position="77"/>
        <end position="97"/>
    </location>
</feature>
<keyword evidence="1" id="KW-0812">Transmembrane</keyword>
<proteinExistence type="predicted"/>
<dbReference type="Proteomes" id="UP000305202">
    <property type="component" value="Unassembled WGS sequence"/>
</dbReference>
<evidence type="ECO:0000313" key="3">
    <source>
        <dbReference type="Proteomes" id="UP000305202"/>
    </source>
</evidence>
<evidence type="ECO:0000256" key="1">
    <source>
        <dbReference type="SAM" id="Phobius"/>
    </source>
</evidence>
<dbReference type="EMBL" id="SZPQ01000001">
    <property type="protein sequence ID" value="TKI08512.1"/>
    <property type="molecule type" value="Genomic_DNA"/>
</dbReference>
<sequence>MVFKVDTPKQKIIVAILVGIIAAIVCGYAKLGWEVVLPPRTPLRDAINPPQTLLMQLGFTKDFVTSTYTYSLHHLPYISFFVHFGFTFFFMILYSIIAEFWPKITLWQGAAYGIVIWIAFHLILMPAMGTVPAPWHQPFAEHFSELFGHAFCFWLAEVARHDFRRRFTHQPDPADQY</sequence>
<reference evidence="2 3" key="1">
    <citation type="submission" date="2019-04" db="EMBL/GenBank/DDBJ databases">
        <authorList>
            <person name="Li M."/>
            <person name="Gao C."/>
        </authorList>
    </citation>
    <scope>NUCLEOTIDE SEQUENCE [LARGE SCALE GENOMIC DNA]</scope>
    <source>
        <strain evidence="2 3">BGMRC 2031</strain>
    </source>
</reference>
<name>A0ABY2SVD5_9HYPH</name>
<dbReference type="RefSeq" id="WP_136987801.1">
    <property type="nucleotide sequence ID" value="NZ_SZPQ01000001.1"/>
</dbReference>
<gene>
    <name evidence="2" type="ORF">FCN80_00135</name>
</gene>
<dbReference type="Pfam" id="PF07274">
    <property type="entry name" value="DUF1440"/>
    <property type="match status" value="1"/>
</dbReference>
<feature type="transmembrane region" description="Helical" evidence="1">
    <location>
        <begin position="109"/>
        <end position="127"/>
    </location>
</feature>
<feature type="transmembrane region" description="Helical" evidence="1">
    <location>
        <begin position="12"/>
        <end position="33"/>
    </location>
</feature>
<dbReference type="InterPro" id="IPR009898">
    <property type="entry name" value="DUF1440"/>
</dbReference>
<accession>A0ABY2SVD5</accession>
<protein>
    <submittedName>
        <fullName evidence="2">DUF1440 domain-containing protein</fullName>
    </submittedName>
</protein>
<comment type="caution">
    <text evidence="2">The sequence shown here is derived from an EMBL/GenBank/DDBJ whole genome shotgun (WGS) entry which is preliminary data.</text>
</comment>
<organism evidence="2 3">
    <name type="scientific">Martelella alba</name>
    <dbReference type="NCBI Taxonomy" id="2590451"/>
    <lineage>
        <taxon>Bacteria</taxon>
        <taxon>Pseudomonadati</taxon>
        <taxon>Pseudomonadota</taxon>
        <taxon>Alphaproteobacteria</taxon>
        <taxon>Hyphomicrobiales</taxon>
        <taxon>Aurantimonadaceae</taxon>
        <taxon>Martelella</taxon>
    </lineage>
</organism>
<keyword evidence="1" id="KW-1133">Transmembrane helix</keyword>
<keyword evidence="1" id="KW-0472">Membrane</keyword>